<keyword evidence="4 5" id="KW-0472">Membrane</keyword>
<feature type="transmembrane region" description="Helical" evidence="5">
    <location>
        <begin position="317"/>
        <end position="337"/>
    </location>
</feature>
<evidence type="ECO:0008006" key="8">
    <source>
        <dbReference type="Google" id="ProtNLM"/>
    </source>
</evidence>
<feature type="transmembrane region" description="Helical" evidence="5">
    <location>
        <begin position="202"/>
        <end position="224"/>
    </location>
</feature>
<dbReference type="PANTHER" id="PTHR43077:SF10">
    <property type="entry name" value="TRANSPORT PERMEASE PROTEIN"/>
    <property type="match status" value="1"/>
</dbReference>
<name>A0A9W6PVR5_9ACTN</name>
<dbReference type="PANTHER" id="PTHR43077">
    <property type="entry name" value="TRANSPORT PERMEASE YVFS-RELATED"/>
    <property type="match status" value="1"/>
</dbReference>
<protein>
    <recommendedName>
        <fullName evidence="8">ABC transporter permease</fullName>
    </recommendedName>
</protein>
<reference evidence="6" key="1">
    <citation type="submission" date="2023-02" db="EMBL/GenBank/DDBJ databases">
        <title>Actinomadura rubrobrunea NBRC 14622.</title>
        <authorList>
            <person name="Ichikawa N."/>
            <person name="Sato H."/>
            <person name="Tonouchi N."/>
        </authorList>
    </citation>
    <scope>NUCLEOTIDE SEQUENCE</scope>
    <source>
        <strain evidence="6">NBRC 14622</strain>
    </source>
</reference>
<dbReference type="AlphaFoldDB" id="A0A9W6PVR5"/>
<accession>A0A9W6PVR5</accession>
<keyword evidence="2 5" id="KW-0812">Transmembrane</keyword>
<comment type="caution">
    <text evidence="6">The sequence shown here is derived from an EMBL/GenBank/DDBJ whole genome shotgun (WGS) entry which is preliminary data.</text>
</comment>
<gene>
    <name evidence="6" type="ORF">Arub01_19310</name>
</gene>
<dbReference type="InterPro" id="IPR051328">
    <property type="entry name" value="T7SS_ABC-Transporter"/>
</dbReference>
<keyword evidence="3 5" id="KW-1133">Transmembrane helix</keyword>
<proteinExistence type="predicted"/>
<feature type="transmembrane region" description="Helical" evidence="5">
    <location>
        <begin position="236"/>
        <end position="261"/>
    </location>
</feature>
<evidence type="ECO:0000256" key="5">
    <source>
        <dbReference type="SAM" id="Phobius"/>
    </source>
</evidence>
<sequence length="354" mass="37324">MSQSPHHGAASGRRAPADPWTAFKRSPYLPATVVTLILTTAAALFAGSYTYSMANPTPHWIPVAVVGDDRGAHGRAFIEGMEKALAASVRVHRYGDRAAALRAVNEQKVYAILLIRDSGTRIDLEAAGASGATVAQFLEQAAPRVGEATGVAVAVRDIKPHQRGDPRGLAVFYITLAAVIVGLVGAAQLGVHAKALTPAGRIAFTAVYALLGGFAIAAAVDWVLGALRLPFAESWAILGLTMFTSGMVFNMFSVLVGRWALVPAWGLMVVLGNPSSGGAVSWALLPSPLASIGRWLPPGASVNAQHTAIYFRDHQHAFPFLVLGGWALTAVVVFWFLRHRASGGRDDRAVRAPA</sequence>
<evidence type="ECO:0000256" key="3">
    <source>
        <dbReference type="ARBA" id="ARBA00022989"/>
    </source>
</evidence>
<evidence type="ECO:0000256" key="4">
    <source>
        <dbReference type="ARBA" id="ARBA00023136"/>
    </source>
</evidence>
<feature type="transmembrane region" description="Helical" evidence="5">
    <location>
        <begin position="169"/>
        <end position="190"/>
    </location>
</feature>
<dbReference type="EMBL" id="BSRZ01000003">
    <property type="protein sequence ID" value="GLW63687.1"/>
    <property type="molecule type" value="Genomic_DNA"/>
</dbReference>
<dbReference type="GO" id="GO:0016020">
    <property type="term" value="C:membrane"/>
    <property type="evidence" value="ECO:0007669"/>
    <property type="project" value="UniProtKB-SubCell"/>
</dbReference>
<comment type="subcellular location">
    <subcellularLocation>
        <location evidence="1">Membrane</location>
        <topology evidence="1">Multi-pass membrane protein</topology>
    </subcellularLocation>
</comment>
<evidence type="ECO:0000256" key="2">
    <source>
        <dbReference type="ARBA" id="ARBA00022692"/>
    </source>
</evidence>
<evidence type="ECO:0000256" key="1">
    <source>
        <dbReference type="ARBA" id="ARBA00004141"/>
    </source>
</evidence>
<keyword evidence="7" id="KW-1185">Reference proteome</keyword>
<feature type="transmembrane region" description="Helical" evidence="5">
    <location>
        <begin position="28"/>
        <end position="51"/>
    </location>
</feature>
<dbReference type="Proteomes" id="UP001165124">
    <property type="component" value="Unassembled WGS sequence"/>
</dbReference>
<dbReference type="RefSeq" id="WP_067914083.1">
    <property type="nucleotide sequence ID" value="NZ_BSRZ01000003.1"/>
</dbReference>
<organism evidence="6 7">
    <name type="scientific">Actinomadura rubrobrunea</name>
    <dbReference type="NCBI Taxonomy" id="115335"/>
    <lineage>
        <taxon>Bacteria</taxon>
        <taxon>Bacillati</taxon>
        <taxon>Actinomycetota</taxon>
        <taxon>Actinomycetes</taxon>
        <taxon>Streptosporangiales</taxon>
        <taxon>Thermomonosporaceae</taxon>
        <taxon>Actinomadura</taxon>
    </lineage>
</organism>
<evidence type="ECO:0000313" key="6">
    <source>
        <dbReference type="EMBL" id="GLW63687.1"/>
    </source>
</evidence>
<evidence type="ECO:0000313" key="7">
    <source>
        <dbReference type="Proteomes" id="UP001165124"/>
    </source>
</evidence>